<evidence type="ECO:0000313" key="3">
    <source>
        <dbReference type="Proteomes" id="UP001454036"/>
    </source>
</evidence>
<keyword evidence="2" id="KW-0238">DNA-binding</keyword>
<gene>
    <name evidence="2" type="ORF">LIER_40717</name>
</gene>
<dbReference type="InterPro" id="IPR002110">
    <property type="entry name" value="Ankyrin_rpt"/>
</dbReference>
<dbReference type="Pfam" id="PF00023">
    <property type="entry name" value="Ank"/>
    <property type="match status" value="1"/>
</dbReference>
<keyword evidence="3" id="KW-1185">Reference proteome</keyword>
<proteinExistence type="predicted"/>
<dbReference type="EMBL" id="BAABME010023965">
    <property type="protein sequence ID" value="GAA0169204.1"/>
    <property type="molecule type" value="Genomic_DNA"/>
</dbReference>
<dbReference type="Proteomes" id="UP001454036">
    <property type="component" value="Unassembled WGS sequence"/>
</dbReference>
<evidence type="ECO:0000256" key="1">
    <source>
        <dbReference type="PROSITE-ProRule" id="PRU00023"/>
    </source>
</evidence>
<organism evidence="2 3">
    <name type="scientific">Lithospermum erythrorhizon</name>
    <name type="common">Purple gromwell</name>
    <name type="synonym">Lithospermum officinale var. erythrorhizon</name>
    <dbReference type="NCBI Taxonomy" id="34254"/>
    <lineage>
        <taxon>Eukaryota</taxon>
        <taxon>Viridiplantae</taxon>
        <taxon>Streptophyta</taxon>
        <taxon>Embryophyta</taxon>
        <taxon>Tracheophyta</taxon>
        <taxon>Spermatophyta</taxon>
        <taxon>Magnoliopsida</taxon>
        <taxon>eudicotyledons</taxon>
        <taxon>Gunneridae</taxon>
        <taxon>Pentapetalae</taxon>
        <taxon>asterids</taxon>
        <taxon>lamiids</taxon>
        <taxon>Boraginales</taxon>
        <taxon>Boraginaceae</taxon>
        <taxon>Boraginoideae</taxon>
        <taxon>Lithospermeae</taxon>
        <taxon>Lithospermum</taxon>
    </lineage>
</organism>
<dbReference type="Gene3D" id="1.25.40.20">
    <property type="entry name" value="Ankyrin repeat-containing domain"/>
    <property type="match status" value="1"/>
</dbReference>
<dbReference type="AlphaFoldDB" id="A0AAV3QYN1"/>
<keyword evidence="1" id="KW-0040">ANK repeat</keyword>
<dbReference type="PROSITE" id="PS50088">
    <property type="entry name" value="ANK_REPEAT"/>
    <property type="match status" value="1"/>
</dbReference>
<sequence length="188" mass="20373">MRFLLSNGALAGAMTGGFRNTPLHLAAQGDSLDFVLELLSWGADRLQGDCKGRIPYLIVLKHKHKACAALLNPSCPEPLIWPSPLKFISELNAEAKALLEEALIEASKQREIAILKEAACPIPSPSHSNHLELVDDEADDSEICCICFEQVSTIEVQNCGHRMCAHSFLSFGRIGGHSSGKVVAEDKV</sequence>
<keyword evidence="2" id="KW-0371">Homeobox</keyword>
<reference evidence="2 3" key="1">
    <citation type="submission" date="2024-01" db="EMBL/GenBank/DDBJ databases">
        <title>The complete chloroplast genome sequence of Lithospermum erythrorhizon: insights into the phylogenetic relationship among Boraginaceae species and the maternal lineages of purple gromwells.</title>
        <authorList>
            <person name="Okada T."/>
            <person name="Watanabe K."/>
        </authorList>
    </citation>
    <scope>NUCLEOTIDE SEQUENCE [LARGE SCALE GENOMIC DNA]</scope>
</reference>
<comment type="caution">
    <text evidence="2">The sequence shown here is derived from an EMBL/GenBank/DDBJ whole genome shotgun (WGS) entry which is preliminary data.</text>
</comment>
<protein>
    <submittedName>
        <fullName evidence="2">Homeodomain transcription factor</fullName>
    </submittedName>
</protein>
<evidence type="ECO:0000313" key="2">
    <source>
        <dbReference type="EMBL" id="GAA0169204.1"/>
    </source>
</evidence>
<accession>A0AAV3QYN1</accession>
<dbReference type="SUPFAM" id="SSF48403">
    <property type="entry name" value="Ankyrin repeat"/>
    <property type="match status" value="1"/>
</dbReference>
<dbReference type="SUPFAM" id="SSF57850">
    <property type="entry name" value="RING/U-box"/>
    <property type="match status" value="1"/>
</dbReference>
<dbReference type="PROSITE" id="PS50297">
    <property type="entry name" value="ANK_REP_REGION"/>
    <property type="match status" value="1"/>
</dbReference>
<dbReference type="InterPro" id="IPR036770">
    <property type="entry name" value="Ankyrin_rpt-contain_sf"/>
</dbReference>
<name>A0AAV3QYN1_LITER</name>
<dbReference type="GO" id="GO:0003677">
    <property type="term" value="F:DNA binding"/>
    <property type="evidence" value="ECO:0007669"/>
    <property type="project" value="UniProtKB-KW"/>
</dbReference>
<feature type="repeat" description="ANK" evidence="1">
    <location>
        <begin position="18"/>
        <end position="44"/>
    </location>
</feature>